<dbReference type="GO" id="GO:0016192">
    <property type="term" value="P:vesicle-mediated transport"/>
    <property type="evidence" value="ECO:0007669"/>
    <property type="project" value="InterPro"/>
</dbReference>
<feature type="region of interest" description="Disordered" evidence="2">
    <location>
        <begin position="267"/>
        <end position="332"/>
    </location>
</feature>
<dbReference type="Proteomes" id="UP001146793">
    <property type="component" value="Unassembled WGS sequence"/>
</dbReference>
<feature type="domain" description="CCZ1/INTU/HPS4 third Longin" evidence="4">
    <location>
        <begin position="464"/>
        <end position="549"/>
    </location>
</feature>
<dbReference type="Pfam" id="PF19033">
    <property type="entry name" value="Intu_longin_3"/>
    <property type="match status" value="1"/>
</dbReference>
<evidence type="ECO:0000256" key="1">
    <source>
        <dbReference type="ARBA" id="ARBA00005352"/>
    </source>
</evidence>
<dbReference type="PANTHER" id="PTHR13056:SF0">
    <property type="entry name" value="VACUOLAR FUSION PROTEIN CCZ1 HOMOLOG-RELATED"/>
    <property type="match status" value="1"/>
</dbReference>
<dbReference type="AlphaFoldDB" id="A0AAV7YB11"/>
<dbReference type="InterPro" id="IPR043989">
    <property type="entry name" value="CCZ1/INTU/HSP4_longin_3"/>
</dbReference>
<organism evidence="5 6">
    <name type="scientific">Anaeramoeba flamelloides</name>
    <dbReference type="NCBI Taxonomy" id="1746091"/>
    <lineage>
        <taxon>Eukaryota</taxon>
        <taxon>Metamonada</taxon>
        <taxon>Anaeramoebidae</taxon>
        <taxon>Anaeramoeba</taxon>
    </lineage>
</organism>
<sequence length="560" mass="66306">MNYTPSEITSLFVFNSNYGLVDEKEKILYYYPKEIPSTEKLNKVGLSEALINFARTFSPKKPCNSLHLKKERFVFYQPESEFWMVMVVRNPFVIKIQKNTREREYEYYSEELDDTILSNALQRLYYQFRLFNGTFQQIITNFSLRVLNAKIENILTQLIKELDFNQRRNSILLPTIVKGIEYIQLPRQIFLNVQYMFNIIKNRFDGIHKCAFWIKNKLVFSEISKDDTLSISYWMRNTFEKTFQSEIGSTILRVESARELFFGDKEKTGIKMNKNNNNNKNKNKNKDNRKNNKNNNNNNNNNSSSSSSSNTINKNINNNHGNHNHNHNNNNSHYEFVMNKEESKLLKELVIFDFISPKIQKKKTKKKKTTNSQIGFLTGPENLRNQNSPINAPLVLVGDDYKKRYLIIFRYKDFFFVMLICPSIRFNFSFYRELNTLLIQKLRSIEILIKEKDNRQQLQPFKNEKYLYYNFSNFGRKSSITQENHTVTKVLLSIFNTLKFDLEKPRYEIIVKTDQDTIVVGKKTHERILLLVFSQKNITFKIIDKKVKSIADSIFGSIII</sequence>
<name>A0AAV7YB11_9EUKA</name>
<evidence type="ECO:0000259" key="4">
    <source>
        <dbReference type="Pfam" id="PF19033"/>
    </source>
</evidence>
<proteinExistence type="inferred from homology"/>
<dbReference type="InterPro" id="IPR043987">
    <property type="entry name" value="CCZ1/INTU/HSP4_longin_1"/>
</dbReference>
<reference evidence="5" key="1">
    <citation type="submission" date="2022-08" db="EMBL/GenBank/DDBJ databases">
        <title>Novel sulphate-reducing endosymbionts in the free-living metamonad Anaeramoeba.</title>
        <authorList>
            <person name="Jerlstrom-Hultqvist J."/>
            <person name="Cepicka I."/>
            <person name="Gallot-Lavallee L."/>
            <person name="Salas-Leiva D."/>
            <person name="Curtis B.A."/>
            <person name="Zahonova K."/>
            <person name="Pipaliya S."/>
            <person name="Dacks J."/>
            <person name="Roger A.J."/>
        </authorList>
    </citation>
    <scope>NUCLEOTIDE SEQUENCE</scope>
    <source>
        <strain evidence="5">Busselton2</strain>
    </source>
</reference>
<dbReference type="PANTHER" id="PTHR13056">
    <property type="entry name" value="VACUOLAR FUSION PROTEIN CCZ1 HOMOLOG-RELATED"/>
    <property type="match status" value="1"/>
</dbReference>
<evidence type="ECO:0000259" key="3">
    <source>
        <dbReference type="Pfam" id="PF19031"/>
    </source>
</evidence>
<comment type="similarity">
    <text evidence="1">Belongs to the CCZ1 family.</text>
</comment>
<dbReference type="Pfam" id="PF19031">
    <property type="entry name" value="Intu_longin_1"/>
    <property type="match status" value="1"/>
</dbReference>
<evidence type="ECO:0000313" key="5">
    <source>
        <dbReference type="EMBL" id="KAJ3425775.1"/>
    </source>
</evidence>
<accession>A0AAV7YB11</accession>
<dbReference type="EMBL" id="JANTQA010000070">
    <property type="protein sequence ID" value="KAJ3425775.1"/>
    <property type="molecule type" value="Genomic_DNA"/>
</dbReference>
<dbReference type="GO" id="GO:0035658">
    <property type="term" value="C:Mon1-Ccz1 complex"/>
    <property type="evidence" value="ECO:0007669"/>
    <property type="project" value="InterPro"/>
</dbReference>
<gene>
    <name evidence="5" type="ORF">M0812_28221</name>
</gene>
<evidence type="ECO:0000313" key="6">
    <source>
        <dbReference type="Proteomes" id="UP001146793"/>
    </source>
</evidence>
<dbReference type="InterPro" id="IPR013176">
    <property type="entry name" value="Ccz1"/>
</dbReference>
<feature type="domain" description="CCZ1/INTU/HSP4 first Longin" evidence="3">
    <location>
        <begin position="10"/>
        <end position="133"/>
    </location>
</feature>
<feature type="compositionally biased region" description="Low complexity" evidence="2">
    <location>
        <begin position="293"/>
        <end position="332"/>
    </location>
</feature>
<protein>
    <submittedName>
        <fullName evidence="5">Vacuolar fusion protein ccz1 homolog-related</fullName>
    </submittedName>
</protein>
<evidence type="ECO:0000256" key="2">
    <source>
        <dbReference type="SAM" id="MobiDB-lite"/>
    </source>
</evidence>
<comment type="caution">
    <text evidence="5">The sequence shown here is derived from an EMBL/GenBank/DDBJ whole genome shotgun (WGS) entry which is preliminary data.</text>
</comment>